<dbReference type="GO" id="GO:0005737">
    <property type="term" value="C:cytoplasm"/>
    <property type="evidence" value="ECO:0007669"/>
    <property type="project" value="UniProtKB-SubCell"/>
</dbReference>
<organism evidence="7 8">
    <name type="scientific">Nicoliella spurrieriana</name>
    <dbReference type="NCBI Taxonomy" id="2925830"/>
    <lineage>
        <taxon>Bacteria</taxon>
        <taxon>Bacillati</taxon>
        <taxon>Bacillota</taxon>
        <taxon>Bacilli</taxon>
        <taxon>Lactobacillales</taxon>
        <taxon>Lactobacillaceae</taxon>
        <taxon>Nicoliella</taxon>
    </lineage>
</organism>
<keyword evidence="3 5" id="KW-0131">Cell cycle</keyword>
<dbReference type="EMBL" id="CP093361">
    <property type="protein sequence ID" value="UQS86439.1"/>
    <property type="molecule type" value="Genomic_DNA"/>
</dbReference>
<keyword evidence="5" id="KW-0963">Cytoplasm</keyword>
<keyword evidence="8" id="KW-1185">Reference proteome</keyword>
<evidence type="ECO:0000256" key="5">
    <source>
        <dbReference type="HAMAP-Rule" id="MF_01197"/>
    </source>
</evidence>
<dbReference type="KEGG" id="lbe:MOO44_05965"/>
<dbReference type="Pfam" id="PF04472">
    <property type="entry name" value="SepF"/>
    <property type="match status" value="1"/>
</dbReference>
<reference evidence="7" key="1">
    <citation type="journal article" date="2022" name="Int. J. Syst. Evol. Microbiol.">
        <title>Apilactobacillus apisilvae sp. nov., Nicolia spurrieriana gen. nov. sp. nov., Bombilactobacillus folatiphilus sp. nov. and Bombilactobacillus thymidiniphilus sp. nov., four new lactic acid bacterial isolates from stingless bees Tetragonula carbonaria and Austroplebeia australis.</title>
        <authorList>
            <person name="Oliphant S.A."/>
            <person name="Watson-Haigh N.S."/>
            <person name="Sumby K.M."/>
            <person name="Gardner J."/>
            <person name="Groom S."/>
            <person name="Jiranek V."/>
        </authorList>
    </citation>
    <scope>NUCLEOTIDE SEQUENCE</scope>
    <source>
        <strain evidence="7">SGEP1_A5</strain>
    </source>
</reference>
<dbReference type="InterPro" id="IPR007561">
    <property type="entry name" value="Cell_div_SepF/SepF-rel"/>
</dbReference>
<protein>
    <recommendedName>
        <fullName evidence="5">Cell division protein SepF</fullName>
    </recommendedName>
</protein>
<evidence type="ECO:0000256" key="6">
    <source>
        <dbReference type="SAM" id="MobiDB-lite"/>
    </source>
</evidence>
<keyword evidence="2 5" id="KW-0717">Septation</keyword>
<name>A0A976RRH5_9LACO</name>
<evidence type="ECO:0000313" key="7">
    <source>
        <dbReference type="EMBL" id="UQS86439.1"/>
    </source>
</evidence>
<dbReference type="InterPro" id="IPR023052">
    <property type="entry name" value="Cell_div_SepF"/>
</dbReference>
<evidence type="ECO:0000256" key="3">
    <source>
        <dbReference type="ARBA" id="ARBA00023306"/>
    </source>
</evidence>
<dbReference type="Proteomes" id="UP000831181">
    <property type="component" value="Chromosome"/>
</dbReference>
<dbReference type="PANTHER" id="PTHR35798:SF1">
    <property type="entry name" value="CELL DIVISION PROTEIN SEPF"/>
    <property type="match status" value="1"/>
</dbReference>
<comment type="subcellular location">
    <subcellularLocation>
        <location evidence="5">Cytoplasm</location>
    </subcellularLocation>
    <text evidence="5">Localizes to the division site, in a FtsZ-dependent manner.</text>
</comment>
<dbReference type="InterPro" id="IPR038594">
    <property type="entry name" value="SepF-like_sf"/>
</dbReference>
<evidence type="ECO:0000256" key="4">
    <source>
        <dbReference type="ARBA" id="ARBA00044936"/>
    </source>
</evidence>
<dbReference type="AlphaFoldDB" id="A0A976RRH5"/>
<gene>
    <name evidence="5 7" type="primary">sepF</name>
    <name evidence="7" type="ORF">MOO44_05965</name>
</gene>
<keyword evidence="1 5" id="KW-0132">Cell division</keyword>
<evidence type="ECO:0000256" key="1">
    <source>
        <dbReference type="ARBA" id="ARBA00022618"/>
    </source>
</evidence>
<dbReference type="GO" id="GO:0043093">
    <property type="term" value="P:FtsZ-dependent cytokinesis"/>
    <property type="evidence" value="ECO:0007669"/>
    <property type="project" value="UniProtKB-UniRule"/>
</dbReference>
<accession>A0A976RRH5</accession>
<dbReference type="PANTHER" id="PTHR35798">
    <property type="entry name" value="CELL DIVISION PROTEIN SEPF"/>
    <property type="match status" value="1"/>
</dbReference>
<comment type="subunit">
    <text evidence="5">Homodimer. Interacts with FtsZ.</text>
</comment>
<feature type="region of interest" description="Disordered" evidence="6">
    <location>
        <begin position="1"/>
        <end position="46"/>
    </location>
</feature>
<dbReference type="RefSeq" id="WP_260116241.1">
    <property type="nucleotide sequence ID" value="NZ_CP093361.1"/>
</dbReference>
<evidence type="ECO:0000256" key="2">
    <source>
        <dbReference type="ARBA" id="ARBA00023210"/>
    </source>
</evidence>
<dbReference type="Gene3D" id="3.30.110.150">
    <property type="entry name" value="SepF-like protein"/>
    <property type="match status" value="1"/>
</dbReference>
<proteinExistence type="inferred from homology"/>
<dbReference type="HAMAP" id="MF_01197">
    <property type="entry name" value="SepF"/>
    <property type="match status" value="1"/>
</dbReference>
<evidence type="ECO:0000313" key="8">
    <source>
        <dbReference type="Proteomes" id="UP000831181"/>
    </source>
</evidence>
<sequence length="149" mass="16906">MSDKFKFSKFFGLDDEDSSNQVNEPNEHQPKSKINPEQPNPQPSISQLDSKIVSIQQKQNQSSKISIFEPRVYSDAKKISSSLIDNNAAIVNFDHTDNNSITRIIDFLSGTVFTLDGSVERIGDRVFLFTPHKFEISGDDKGDLRDHFR</sequence>
<comment type="similarity">
    <text evidence="5">Belongs to the SepF family.</text>
</comment>
<dbReference type="GO" id="GO:0000917">
    <property type="term" value="P:division septum assembly"/>
    <property type="evidence" value="ECO:0007669"/>
    <property type="project" value="UniProtKB-KW"/>
</dbReference>
<comment type="function">
    <text evidence="4 5">Cell division protein that is part of the divisome complex and is recruited early to the Z-ring. Probably stimulates Z-ring formation, perhaps through the cross-linking of FtsZ protofilaments. Its function overlaps with FtsA.</text>
</comment>